<protein>
    <submittedName>
        <fullName evidence="2">Uncharacterized protein</fullName>
    </submittedName>
</protein>
<dbReference type="AlphaFoldDB" id="A0A9D5CCQ8"/>
<sequence>MQATTSRPAPLFAALCWRRPAAQPAQIRPPPLWPPIRAPQPQQRPATTTREPRLWLLPSCQLYSDRHSRAPVPGQLRHGRRRRLCWCRQPPPSLGAAPRRTTALASAPFSRRLSFNEHRTLFSGVLQGSRANQDGVATTLIPGESNAHMND</sequence>
<dbReference type="Proteomes" id="UP001085076">
    <property type="component" value="Miscellaneous, Linkage group lg06"/>
</dbReference>
<proteinExistence type="predicted"/>
<keyword evidence="3" id="KW-1185">Reference proteome</keyword>
<feature type="region of interest" description="Disordered" evidence="1">
    <location>
        <begin position="27"/>
        <end position="51"/>
    </location>
</feature>
<reference evidence="2" key="1">
    <citation type="submission" date="2021-03" db="EMBL/GenBank/DDBJ databases">
        <authorList>
            <person name="Li Z."/>
            <person name="Yang C."/>
        </authorList>
    </citation>
    <scope>NUCLEOTIDE SEQUENCE</scope>
    <source>
        <strain evidence="2">Dzin_1.0</strain>
        <tissue evidence="2">Leaf</tissue>
    </source>
</reference>
<dbReference type="EMBL" id="JAGGNH010000006">
    <property type="protein sequence ID" value="KAJ0970509.1"/>
    <property type="molecule type" value="Genomic_DNA"/>
</dbReference>
<evidence type="ECO:0000313" key="3">
    <source>
        <dbReference type="Proteomes" id="UP001085076"/>
    </source>
</evidence>
<evidence type="ECO:0000313" key="2">
    <source>
        <dbReference type="EMBL" id="KAJ0970509.1"/>
    </source>
</evidence>
<feature type="compositionally biased region" description="Pro residues" evidence="1">
    <location>
        <begin position="27"/>
        <end position="38"/>
    </location>
</feature>
<organism evidence="2 3">
    <name type="scientific">Dioscorea zingiberensis</name>
    <dbReference type="NCBI Taxonomy" id="325984"/>
    <lineage>
        <taxon>Eukaryota</taxon>
        <taxon>Viridiplantae</taxon>
        <taxon>Streptophyta</taxon>
        <taxon>Embryophyta</taxon>
        <taxon>Tracheophyta</taxon>
        <taxon>Spermatophyta</taxon>
        <taxon>Magnoliopsida</taxon>
        <taxon>Liliopsida</taxon>
        <taxon>Dioscoreales</taxon>
        <taxon>Dioscoreaceae</taxon>
        <taxon>Dioscorea</taxon>
    </lineage>
</organism>
<feature type="compositionally biased region" description="Low complexity" evidence="1">
    <location>
        <begin position="39"/>
        <end position="49"/>
    </location>
</feature>
<accession>A0A9D5CCQ8</accession>
<evidence type="ECO:0000256" key="1">
    <source>
        <dbReference type="SAM" id="MobiDB-lite"/>
    </source>
</evidence>
<comment type="caution">
    <text evidence="2">The sequence shown here is derived from an EMBL/GenBank/DDBJ whole genome shotgun (WGS) entry which is preliminary data.</text>
</comment>
<gene>
    <name evidence="2" type="ORF">J5N97_023386</name>
</gene>
<name>A0A9D5CCQ8_9LILI</name>
<reference evidence="2" key="2">
    <citation type="journal article" date="2022" name="Hortic Res">
        <title>The genome of Dioscorea zingiberensis sheds light on the biosynthesis, origin and evolution of the medicinally important diosgenin saponins.</title>
        <authorList>
            <person name="Li Y."/>
            <person name="Tan C."/>
            <person name="Li Z."/>
            <person name="Guo J."/>
            <person name="Li S."/>
            <person name="Chen X."/>
            <person name="Wang C."/>
            <person name="Dai X."/>
            <person name="Yang H."/>
            <person name="Song W."/>
            <person name="Hou L."/>
            <person name="Xu J."/>
            <person name="Tong Z."/>
            <person name="Xu A."/>
            <person name="Yuan X."/>
            <person name="Wang W."/>
            <person name="Yang Q."/>
            <person name="Chen L."/>
            <person name="Sun Z."/>
            <person name="Wang K."/>
            <person name="Pan B."/>
            <person name="Chen J."/>
            <person name="Bao Y."/>
            <person name="Liu F."/>
            <person name="Qi X."/>
            <person name="Gang D.R."/>
            <person name="Wen J."/>
            <person name="Li J."/>
        </authorList>
    </citation>
    <scope>NUCLEOTIDE SEQUENCE</scope>
    <source>
        <strain evidence="2">Dzin_1.0</strain>
    </source>
</reference>